<gene>
    <name evidence="2" type="ORF">HPLM_LOCUS6342</name>
</gene>
<accession>A0A3P7XFS6</accession>
<evidence type="ECO:0000313" key="2">
    <source>
        <dbReference type="EMBL" id="VDO28678.1"/>
    </source>
</evidence>
<reference evidence="2 3" key="1">
    <citation type="submission" date="2018-11" db="EMBL/GenBank/DDBJ databases">
        <authorList>
            <consortium name="Pathogen Informatics"/>
        </authorList>
    </citation>
    <scope>NUCLEOTIDE SEQUENCE [LARGE SCALE GENOMIC DNA]</scope>
    <source>
        <strain evidence="2 3">MHpl1</strain>
    </source>
</reference>
<evidence type="ECO:0000313" key="3">
    <source>
        <dbReference type="Proteomes" id="UP000268014"/>
    </source>
</evidence>
<name>A0A3P7XFS6_HAEPC</name>
<keyword evidence="3" id="KW-1185">Reference proteome</keyword>
<organism evidence="2 3">
    <name type="scientific">Haemonchus placei</name>
    <name type="common">Barber's pole worm</name>
    <dbReference type="NCBI Taxonomy" id="6290"/>
    <lineage>
        <taxon>Eukaryota</taxon>
        <taxon>Metazoa</taxon>
        <taxon>Ecdysozoa</taxon>
        <taxon>Nematoda</taxon>
        <taxon>Chromadorea</taxon>
        <taxon>Rhabditida</taxon>
        <taxon>Rhabditina</taxon>
        <taxon>Rhabditomorpha</taxon>
        <taxon>Strongyloidea</taxon>
        <taxon>Trichostrongylidae</taxon>
        <taxon>Haemonchus</taxon>
    </lineage>
</organism>
<dbReference type="AlphaFoldDB" id="A0A3P7XFS6"/>
<feature type="region of interest" description="Disordered" evidence="1">
    <location>
        <begin position="1"/>
        <end position="24"/>
    </location>
</feature>
<evidence type="ECO:0000256" key="1">
    <source>
        <dbReference type="SAM" id="MobiDB-lite"/>
    </source>
</evidence>
<sequence length="48" mass="5360">MRTDLSDRILGLSRTSNSDPDRTKPSCVLKTALEECDMNHNFENTCSG</sequence>
<protein>
    <submittedName>
        <fullName evidence="2">Uncharacterized protein</fullName>
    </submittedName>
</protein>
<dbReference type="EMBL" id="UZAF01016479">
    <property type="protein sequence ID" value="VDO28678.1"/>
    <property type="molecule type" value="Genomic_DNA"/>
</dbReference>
<proteinExistence type="predicted"/>
<dbReference type="Proteomes" id="UP000268014">
    <property type="component" value="Unassembled WGS sequence"/>
</dbReference>